<keyword evidence="3" id="KW-0597">Phosphoprotein</keyword>
<dbReference type="SUPFAM" id="SSF48452">
    <property type="entry name" value="TPR-like"/>
    <property type="match status" value="2"/>
</dbReference>
<evidence type="ECO:0000259" key="8">
    <source>
        <dbReference type="SMART" id="SM00387"/>
    </source>
</evidence>
<sequence length="624" mass="70514">MYCCVHLFVKKIAVDKKKMLVSLAFLFIASLLKAQPVFMEQHAMDSLQYIIALNKQDSNEVHAFYLLSRGNTLSNTSKSVEMGNKGLDLARKIKFPIGELECLEALSFSYAITSSFEKGFSTAYASMDLSKKYAPVREIFGINMMGLLYQKLGDDKEALKWAQIAYYHPNIKQADNFTQWSAMFLLAQEHERQNNLDSSKHFALETLDYSKRYFPFQEDYPMLILARVNSKLKKYDEAVSYGMQALDATKKTNEIFFANEVENELATIYFNANKPDSTKKYAGLALHNATQLKNYLVIANSSNLLSLFFEKTDPAKAYTYLKISTAAYDTVTNVEKTRQVKQLEIKEKQRVDDLHLAEKSAQDQLRFNTTAGLFLSALVISIILYRNNRNKQKVNLSLQDKNDKIERTVQELNTTQASLLVRNAENELLLKEIHHRVKNNLEVVSSLLALQSNQVQDENTREAMLEGQNRVQSIGIVHQKLYQGTNLGAIEMKDYFINLSESILDSFGAEKRVTIECAMDRIDVDIDTAVPLGLIVNELLTNTLKYAFPQGHPGKVMIKLQKQTNGALHLEVSDNGIGKSGITHGTGFGGQLVSLLTQQLSGSMREEITNGTHIYFEFKPIKAA</sequence>
<dbReference type="Proteomes" id="UP000598971">
    <property type="component" value="Unassembled WGS sequence"/>
</dbReference>
<comment type="caution">
    <text evidence="9">The sequence shown here is derived from an EMBL/GenBank/DDBJ whole genome shotgun (WGS) entry which is preliminary data.</text>
</comment>
<dbReference type="InterPro" id="IPR011990">
    <property type="entry name" value="TPR-like_helical_dom_sf"/>
</dbReference>
<evidence type="ECO:0000313" key="10">
    <source>
        <dbReference type="Proteomes" id="UP000598971"/>
    </source>
</evidence>
<keyword evidence="10" id="KW-1185">Reference proteome</keyword>
<evidence type="ECO:0000256" key="1">
    <source>
        <dbReference type="ARBA" id="ARBA00000085"/>
    </source>
</evidence>
<dbReference type="Gene3D" id="3.30.565.10">
    <property type="entry name" value="Histidine kinase-like ATPase, C-terminal domain"/>
    <property type="match status" value="1"/>
</dbReference>
<keyword evidence="6" id="KW-0418">Kinase</keyword>
<evidence type="ECO:0000256" key="5">
    <source>
        <dbReference type="ARBA" id="ARBA00022741"/>
    </source>
</evidence>
<evidence type="ECO:0000256" key="3">
    <source>
        <dbReference type="ARBA" id="ARBA00022553"/>
    </source>
</evidence>
<keyword evidence="4" id="KW-0808">Transferase</keyword>
<feature type="domain" description="Histidine kinase/HSP90-like ATPase" evidence="8">
    <location>
        <begin position="527"/>
        <end position="622"/>
    </location>
</feature>
<dbReference type="PANTHER" id="PTHR41523">
    <property type="entry name" value="TWO-COMPONENT SYSTEM SENSOR PROTEIN"/>
    <property type="match status" value="1"/>
</dbReference>
<evidence type="ECO:0000313" key="9">
    <source>
        <dbReference type="EMBL" id="NNV57289.1"/>
    </source>
</evidence>
<protein>
    <recommendedName>
        <fullName evidence="2">histidine kinase</fullName>
        <ecNumber evidence="2">2.7.13.3</ecNumber>
    </recommendedName>
</protein>
<dbReference type="SUPFAM" id="SSF55874">
    <property type="entry name" value="ATPase domain of HSP90 chaperone/DNA topoisomerase II/histidine kinase"/>
    <property type="match status" value="1"/>
</dbReference>
<dbReference type="EMBL" id="WHPF01000014">
    <property type="protein sequence ID" value="NNV57289.1"/>
    <property type="molecule type" value="Genomic_DNA"/>
</dbReference>
<comment type="catalytic activity">
    <reaction evidence="1">
        <text>ATP + protein L-histidine = ADP + protein N-phospho-L-histidine.</text>
        <dbReference type="EC" id="2.7.13.3"/>
    </reaction>
</comment>
<dbReference type="InterPro" id="IPR003594">
    <property type="entry name" value="HATPase_dom"/>
</dbReference>
<dbReference type="PANTHER" id="PTHR41523:SF8">
    <property type="entry name" value="ETHYLENE RESPONSE SENSOR PROTEIN"/>
    <property type="match status" value="1"/>
</dbReference>
<dbReference type="InterPro" id="IPR036890">
    <property type="entry name" value="HATPase_C_sf"/>
</dbReference>
<dbReference type="Pfam" id="PF02518">
    <property type="entry name" value="HATPase_c"/>
    <property type="match status" value="1"/>
</dbReference>
<accession>A0A8J8JW28</accession>
<name>A0A8J8JW28_9BACT</name>
<reference evidence="9" key="1">
    <citation type="submission" date="2019-10" db="EMBL/GenBank/DDBJ databases">
        <title>Draft genome sequence of Panacibacter sp. KCS-6.</title>
        <authorList>
            <person name="Yim K.J."/>
        </authorList>
    </citation>
    <scope>NUCLEOTIDE SEQUENCE</scope>
    <source>
        <strain evidence="9">KCS-6</strain>
    </source>
</reference>
<keyword evidence="7" id="KW-0067">ATP-binding</keyword>
<keyword evidence="5" id="KW-0547">Nucleotide-binding</keyword>
<dbReference type="SMART" id="SM00387">
    <property type="entry name" value="HATPase_c"/>
    <property type="match status" value="1"/>
</dbReference>
<evidence type="ECO:0000256" key="2">
    <source>
        <dbReference type="ARBA" id="ARBA00012438"/>
    </source>
</evidence>
<dbReference type="Pfam" id="PF07568">
    <property type="entry name" value="HisKA_2"/>
    <property type="match status" value="1"/>
</dbReference>
<dbReference type="RefSeq" id="WP_171609237.1">
    <property type="nucleotide sequence ID" value="NZ_WHPF01000014.1"/>
</dbReference>
<dbReference type="AlphaFoldDB" id="A0A8J8JW28"/>
<proteinExistence type="predicted"/>
<dbReference type="Gene3D" id="3.30.450.20">
    <property type="entry name" value="PAS domain"/>
    <property type="match status" value="1"/>
</dbReference>
<organism evidence="9 10">
    <name type="scientific">Limnovirga soli</name>
    <dbReference type="NCBI Taxonomy" id="2656915"/>
    <lineage>
        <taxon>Bacteria</taxon>
        <taxon>Pseudomonadati</taxon>
        <taxon>Bacteroidota</taxon>
        <taxon>Chitinophagia</taxon>
        <taxon>Chitinophagales</taxon>
        <taxon>Chitinophagaceae</taxon>
        <taxon>Limnovirga</taxon>
    </lineage>
</organism>
<dbReference type="EC" id="2.7.13.3" evidence="2"/>
<dbReference type="Gene3D" id="1.25.40.10">
    <property type="entry name" value="Tetratricopeptide repeat domain"/>
    <property type="match status" value="2"/>
</dbReference>
<evidence type="ECO:0000256" key="4">
    <source>
        <dbReference type="ARBA" id="ARBA00022679"/>
    </source>
</evidence>
<dbReference type="InterPro" id="IPR011495">
    <property type="entry name" value="Sig_transdc_His_kin_sub2_dim/P"/>
</dbReference>
<gene>
    <name evidence="9" type="ORF">GD597_17590</name>
</gene>
<evidence type="ECO:0000256" key="7">
    <source>
        <dbReference type="ARBA" id="ARBA00022840"/>
    </source>
</evidence>
<dbReference type="GO" id="GO:0005524">
    <property type="term" value="F:ATP binding"/>
    <property type="evidence" value="ECO:0007669"/>
    <property type="project" value="UniProtKB-KW"/>
</dbReference>
<dbReference type="GO" id="GO:0004673">
    <property type="term" value="F:protein histidine kinase activity"/>
    <property type="evidence" value="ECO:0007669"/>
    <property type="project" value="UniProtKB-EC"/>
</dbReference>
<evidence type="ECO:0000256" key="6">
    <source>
        <dbReference type="ARBA" id="ARBA00022777"/>
    </source>
</evidence>